<feature type="compositionally biased region" description="Acidic residues" evidence="1">
    <location>
        <begin position="315"/>
        <end position="342"/>
    </location>
</feature>
<evidence type="ECO:0000313" key="2">
    <source>
        <dbReference type="EMBL" id="KPJ13141.1"/>
    </source>
</evidence>
<accession>A0A0N1PHT2</accession>
<evidence type="ECO:0000313" key="3">
    <source>
        <dbReference type="Proteomes" id="UP000053240"/>
    </source>
</evidence>
<feature type="compositionally biased region" description="Acidic residues" evidence="1">
    <location>
        <begin position="359"/>
        <end position="374"/>
    </location>
</feature>
<feature type="compositionally biased region" description="Basic residues" evidence="1">
    <location>
        <begin position="166"/>
        <end position="177"/>
    </location>
</feature>
<evidence type="ECO:0000256" key="1">
    <source>
        <dbReference type="SAM" id="MobiDB-lite"/>
    </source>
</evidence>
<sequence length="464" mass="52773">MSQDDTMTSAQECAENSVYHDTGDSNAQDGHERDHEENIEETLNNLENSQDKDFPDELGAFLIRKSDGKPIKKEIDGRDSEMDSTKHTDDDGHDTDEFPLPSHECHIDKDFPDELGAFLIRKSDGKPIKKEIDGRDSEMDSTKHTDDDGHDTDELLRMLGEDEAKRKKKPSIKLVKKERKDDSSDEDDDFIFGSTKVTRVRVAKDYIKKYATKAEPEDLSDKEEMSDEVATMKNMFVTRRPGHAALGPRPRHVAAKSTTLGGINALQTVTKRVVSLDGNTNKRPMPPTSHRQVILKQVSKEEPKRERQSMKESEEIINEEEFLDEDEFDLDEVGELETDDEDGSNRQKMRQRIMRPERMDEEVPSDGDSNSDESLYDEIQSSESEDLDEWFTLDIRAERAGDYLPLLGTKAKQLLIKERNRVGARLATLDQSLLALRDSGRQQAQQLRRATAALHDIDNALRAV</sequence>
<gene>
    <name evidence="2" type="ORF">RR48_01412</name>
</gene>
<dbReference type="EMBL" id="KQ460648">
    <property type="protein sequence ID" value="KPJ13141.1"/>
    <property type="molecule type" value="Genomic_DNA"/>
</dbReference>
<reference evidence="2 3" key="1">
    <citation type="journal article" date="2015" name="Nat. Commun.">
        <title>Outbred genome sequencing and CRISPR/Cas9 gene editing in butterflies.</title>
        <authorList>
            <person name="Li X."/>
            <person name="Fan D."/>
            <person name="Zhang W."/>
            <person name="Liu G."/>
            <person name="Zhang L."/>
            <person name="Zhao L."/>
            <person name="Fang X."/>
            <person name="Chen L."/>
            <person name="Dong Y."/>
            <person name="Chen Y."/>
            <person name="Ding Y."/>
            <person name="Zhao R."/>
            <person name="Feng M."/>
            <person name="Zhu Y."/>
            <person name="Feng Y."/>
            <person name="Jiang X."/>
            <person name="Zhu D."/>
            <person name="Xiang H."/>
            <person name="Feng X."/>
            <person name="Li S."/>
            <person name="Wang J."/>
            <person name="Zhang G."/>
            <person name="Kronforst M.R."/>
            <person name="Wang W."/>
        </authorList>
    </citation>
    <scope>NUCLEOTIDE SEQUENCE [LARGE SCALE GENOMIC DNA]</scope>
    <source>
        <strain evidence="2">Ya'a_city_454_Pm</strain>
        <tissue evidence="2">Whole body</tissue>
    </source>
</reference>
<feature type="compositionally biased region" description="Basic and acidic residues" evidence="1">
    <location>
        <begin position="103"/>
        <end position="112"/>
    </location>
</feature>
<feature type="region of interest" description="Disordered" evidence="1">
    <location>
        <begin position="1"/>
        <end position="190"/>
    </location>
</feature>
<protein>
    <submittedName>
        <fullName evidence="2">Uncharacterized protein</fullName>
    </submittedName>
</protein>
<dbReference type="Proteomes" id="UP000053240">
    <property type="component" value="Unassembled WGS sequence"/>
</dbReference>
<feature type="region of interest" description="Disordered" evidence="1">
    <location>
        <begin position="298"/>
        <end position="374"/>
    </location>
</feature>
<name>A0A0N1PHT2_PAPMA</name>
<keyword evidence="3" id="KW-1185">Reference proteome</keyword>
<dbReference type="InParanoid" id="A0A0N1PHT2"/>
<proteinExistence type="predicted"/>
<dbReference type="AlphaFoldDB" id="A0A0N1PHT2"/>
<feature type="compositionally biased region" description="Polar residues" evidence="1">
    <location>
        <begin position="1"/>
        <end position="11"/>
    </location>
</feature>
<feature type="compositionally biased region" description="Basic and acidic residues" evidence="1">
    <location>
        <begin position="298"/>
        <end position="314"/>
    </location>
</feature>
<organism evidence="2 3">
    <name type="scientific">Papilio machaon</name>
    <name type="common">Old World swallowtail butterfly</name>
    <dbReference type="NCBI Taxonomy" id="76193"/>
    <lineage>
        <taxon>Eukaryota</taxon>
        <taxon>Metazoa</taxon>
        <taxon>Ecdysozoa</taxon>
        <taxon>Arthropoda</taxon>
        <taxon>Hexapoda</taxon>
        <taxon>Insecta</taxon>
        <taxon>Pterygota</taxon>
        <taxon>Neoptera</taxon>
        <taxon>Endopterygota</taxon>
        <taxon>Lepidoptera</taxon>
        <taxon>Glossata</taxon>
        <taxon>Ditrysia</taxon>
        <taxon>Papilionoidea</taxon>
        <taxon>Papilionidae</taxon>
        <taxon>Papilioninae</taxon>
        <taxon>Papilio</taxon>
    </lineage>
</organism>
<feature type="compositionally biased region" description="Basic and acidic residues" evidence="1">
    <location>
        <begin position="64"/>
        <end position="90"/>
    </location>
</feature>
<feature type="compositionally biased region" description="Basic and acidic residues" evidence="1">
    <location>
        <begin position="121"/>
        <end position="165"/>
    </location>
</feature>